<accession>A0ABS5NMG5</accession>
<dbReference type="InterPro" id="IPR010982">
    <property type="entry name" value="Lambda_DNA-bd_dom_sf"/>
</dbReference>
<feature type="domain" description="HTH cro/C1-type" evidence="2">
    <location>
        <begin position="6"/>
        <end position="60"/>
    </location>
</feature>
<name>A0ABS5NMG5_9BACI</name>
<organism evidence="3 4">
    <name type="scientific">Cytobacillus citreus</name>
    <dbReference type="NCBI Taxonomy" id="2833586"/>
    <lineage>
        <taxon>Bacteria</taxon>
        <taxon>Bacillati</taxon>
        <taxon>Bacillota</taxon>
        <taxon>Bacilli</taxon>
        <taxon>Bacillales</taxon>
        <taxon>Bacillaceae</taxon>
        <taxon>Cytobacillus</taxon>
    </lineage>
</organism>
<evidence type="ECO:0000313" key="4">
    <source>
        <dbReference type="Proteomes" id="UP000681027"/>
    </source>
</evidence>
<dbReference type="PANTHER" id="PTHR46558">
    <property type="entry name" value="TRACRIPTIONAL REGULATORY PROTEIN-RELATED-RELATED"/>
    <property type="match status" value="1"/>
</dbReference>
<comment type="caution">
    <text evidence="3">The sequence shown here is derived from an EMBL/GenBank/DDBJ whole genome shotgun (WGS) entry which is preliminary data.</text>
</comment>
<dbReference type="SUPFAM" id="SSF47413">
    <property type="entry name" value="lambda repressor-like DNA-binding domains"/>
    <property type="match status" value="1"/>
</dbReference>
<dbReference type="RefSeq" id="WP_213101225.1">
    <property type="nucleotide sequence ID" value="NZ_JAGYPM010000001.1"/>
</dbReference>
<evidence type="ECO:0000256" key="1">
    <source>
        <dbReference type="ARBA" id="ARBA00023125"/>
    </source>
</evidence>
<dbReference type="Pfam" id="PF01381">
    <property type="entry name" value="HTH_3"/>
    <property type="match status" value="1"/>
</dbReference>
<keyword evidence="1" id="KW-0238">DNA-binding</keyword>
<dbReference type="PROSITE" id="PS50943">
    <property type="entry name" value="HTH_CROC1"/>
    <property type="match status" value="1"/>
</dbReference>
<dbReference type="EMBL" id="JAGYPM010000001">
    <property type="protein sequence ID" value="MBS4188669.1"/>
    <property type="molecule type" value="Genomic_DNA"/>
</dbReference>
<proteinExistence type="predicted"/>
<reference evidence="3 4" key="1">
    <citation type="submission" date="2021-05" db="EMBL/GenBank/DDBJ databases">
        <title>Novel Bacillus species.</title>
        <authorList>
            <person name="Liu G."/>
        </authorList>
    </citation>
    <scope>NUCLEOTIDE SEQUENCE [LARGE SCALE GENOMIC DNA]</scope>
    <source>
        <strain evidence="3 4">FJAT-49705</strain>
    </source>
</reference>
<dbReference type="Proteomes" id="UP000681027">
    <property type="component" value="Unassembled WGS sequence"/>
</dbReference>
<keyword evidence="4" id="KW-1185">Reference proteome</keyword>
<dbReference type="CDD" id="cd00093">
    <property type="entry name" value="HTH_XRE"/>
    <property type="match status" value="1"/>
</dbReference>
<sequence>MLTQRLVELRLKHDLKQEDIANLLGVARTTYAMYEQGNREMDYQLLIKLADYYKVSLDYLFGRSAVPIHPGSYSEDEIEFMVRSLGLYKEMKTKMK</sequence>
<dbReference type="InterPro" id="IPR001387">
    <property type="entry name" value="Cro/C1-type_HTH"/>
</dbReference>
<evidence type="ECO:0000313" key="3">
    <source>
        <dbReference type="EMBL" id="MBS4188669.1"/>
    </source>
</evidence>
<dbReference type="Gene3D" id="1.10.260.40">
    <property type="entry name" value="lambda repressor-like DNA-binding domains"/>
    <property type="match status" value="1"/>
</dbReference>
<gene>
    <name evidence="3" type="ORF">KHA94_00345</name>
</gene>
<protein>
    <submittedName>
        <fullName evidence="3">Helix-turn-helix transcriptional regulator</fullName>
    </submittedName>
</protein>
<dbReference type="PANTHER" id="PTHR46558:SF14">
    <property type="entry name" value="HTH-TYPE TRANSCRIPTIONAL REGULATOR ANSR"/>
    <property type="match status" value="1"/>
</dbReference>
<dbReference type="SMART" id="SM00530">
    <property type="entry name" value="HTH_XRE"/>
    <property type="match status" value="1"/>
</dbReference>
<evidence type="ECO:0000259" key="2">
    <source>
        <dbReference type="PROSITE" id="PS50943"/>
    </source>
</evidence>